<dbReference type="Pfam" id="PF03567">
    <property type="entry name" value="Sulfotransfer_2"/>
    <property type="match status" value="1"/>
</dbReference>
<evidence type="ECO:0000256" key="5">
    <source>
        <dbReference type="ARBA" id="ARBA00022989"/>
    </source>
</evidence>
<evidence type="ECO:0000256" key="2">
    <source>
        <dbReference type="ARBA" id="ARBA00006339"/>
    </source>
</evidence>
<dbReference type="InterPro" id="IPR027417">
    <property type="entry name" value="P-loop_NTPase"/>
</dbReference>
<evidence type="ECO:0000256" key="4">
    <source>
        <dbReference type="ARBA" id="ARBA00022692"/>
    </source>
</evidence>
<protein>
    <recommendedName>
        <fullName evidence="9">Carbohydrate sulfotransferase</fullName>
        <ecNumber evidence="9">2.8.2.-</ecNumber>
    </recommendedName>
</protein>
<dbReference type="KEGG" id="lak:106166749"/>
<evidence type="ECO:0000256" key="9">
    <source>
        <dbReference type="RuleBase" id="RU364020"/>
    </source>
</evidence>
<dbReference type="OrthoDB" id="2019940at2759"/>
<keyword evidence="5" id="KW-1133">Transmembrane helix</keyword>
<dbReference type="GeneID" id="106166749"/>
<dbReference type="PANTHER" id="PTHR12137">
    <property type="entry name" value="CARBOHYDRATE SULFOTRANSFERASE"/>
    <property type="match status" value="1"/>
</dbReference>
<keyword evidence="9" id="KW-0119">Carbohydrate metabolism</keyword>
<evidence type="ECO:0000256" key="8">
    <source>
        <dbReference type="ARBA" id="ARBA00023180"/>
    </source>
</evidence>
<name>A0A1S3ISD5_LINAN</name>
<reference evidence="11" key="1">
    <citation type="submission" date="2025-08" db="UniProtKB">
        <authorList>
            <consortium name="RefSeq"/>
        </authorList>
    </citation>
    <scope>IDENTIFICATION</scope>
    <source>
        <tissue evidence="11">Gonads</tissue>
    </source>
</reference>
<dbReference type="AlphaFoldDB" id="A0A1S3ISD5"/>
<dbReference type="GO" id="GO:0000139">
    <property type="term" value="C:Golgi membrane"/>
    <property type="evidence" value="ECO:0007669"/>
    <property type="project" value="UniProtKB-SubCell"/>
</dbReference>
<proteinExistence type="inferred from homology"/>
<evidence type="ECO:0000256" key="1">
    <source>
        <dbReference type="ARBA" id="ARBA00004323"/>
    </source>
</evidence>
<comment type="similarity">
    <text evidence="2 9">Belongs to the sulfotransferase 2 family.</text>
</comment>
<gene>
    <name evidence="11" type="primary">LOC106166749</name>
</gene>
<evidence type="ECO:0000313" key="11">
    <source>
        <dbReference type="RefSeq" id="XP_013400851.1"/>
    </source>
</evidence>
<dbReference type="GO" id="GO:0016051">
    <property type="term" value="P:carbohydrate biosynthetic process"/>
    <property type="evidence" value="ECO:0007669"/>
    <property type="project" value="InterPro"/>
</dbReference>
<evidence type="ECO:0000256" key="7">
    <source>
        <dbReference type="ARBA" id="ARBA00023136"/>
    </source>
</evidence>
<sequence length="243" mass="28562">MCKDLNETTWTDTPIIVSKHDITDRVIVDDLHRVILCAIPKAASRTWRKLMLQLNGQLNTSVVYKDMPYPDIKIYERRLNTYSDFGIHTRVNSHIKIMTVRHPLVRLVSAYKEQLVFISMVKKYIKQREGKTRKTTFADFLNYIVGNGNIHWDPFHKLCSPCKLRYDFVAYFETIEEDTKNILALLGADDLIKLPPSHRSIKLSSDDEARKYYTGIDQQLLKRLSELYWIEEKYFGYNMSLFG</sequence>
<keyword evidence="4" id="KW-0812">Transmembrane</keyword>
<keyword evidence="7" id="KW-0472">Membrane</keyword>
<dbReference type="EC" id="2.8.2.-" evidence="9"/>
<keyword evidence="8 9" id="KW-0325">Glycoprotein</keyword>
<dbReference type="RefSeq" id="XP_013400851.1">
    <property type="nucleotide sequence ID" value="XM_013545397.1"/>
</dbReference>
<dbReference type="InterPro" id="IPR018011">
    <property type="entry name" value="Carb_sulfotrans_8-10"/>
</dbReference>
<keyword evidence="9" id="KW-0735">Signal-anchor</keyword>
<keyword evidence="6 9" id="KW-0333">Golgi apparatus</keyword>
<dbReference type="GO" id="GO:0008146">
    <property type="term" value="F:sulfotransferase activity"/>
    <property type="evidence" value="ECO:0007669"/>
    <property type="project" value="InterPro"/>
</dbReference>
<keyword evidence="3 9" id="KW-0808">Transferase</keyword>
<dbReference type="InterPro" id="IPR005331">
    <property type="entry name" value="Sulfotransferase"/>
</dbReference>
<comment type="subcellular location">
    <subcellularLocation>
        <location evidence="1 9">Golgi apparatus membrane</location>
        <topology evidence="1 9">Single-pass type II membrane protein</topology>
    </subcellularLocation>
</comment>
<dbReference type="PANTHER" id="PTHR12137:SF54">
    <property type="entry name" value="CARBOHYDRATE SULFOTRANSFERASE"/>
    <property type="match status" value="1"/>
</dbReference>
<accession>A0A1S3ISD5</accession>
<keyword evidence="10" id="KW-1185">Reference proteome</keyword>
<dbReference type="InParanoid" id="A0A1S3ISD5"/>
<dbReference type="Proteomes" id="UP000085678">
    <property type="component" value="Unplaced"/>
</dbReference>
<organism evidence="10 11">
    <name type="scientific">Lingula anatina</name>
    <name type="common">Brachiopod</name>
    <name type="synonym">Lingula unguis</name>
    <dbReference type="NCBI Taxonomy" id="7574"/>
    <lineage>
        <taxon>Eukaryota</taxon>
        <taxon>Metazoa</taxon>
        <taxon>Spiralia</taxon>
        <taxon>Lophotrochozoa</taxon>
        <taxon>Brachiopoda</taxon>
        <taxon>Linguliformea</taxon>
        <taxon>Lingulata</taxon>
        <taxon>Lingulida</taxon>
        <taxon>Linguloidea</taxon>
        <taxon>Lingulidae</taxon>
        <taxon>Lingula</taxon>
    </lineage>
</organism>
<dbReference type="Gene3D" id="3.40.50.300">
    <property type="entry name" value="P-loop containing nucleotide triphosphate hydrolases"/>
    <property type="match status" value="1"/>
</dbReference>
<evidence type="ECO:0000256" key="3">
    <source>
        <dbReference type="ARBA" id="ARBA00022679"/>
    </source>
</evidence>
<evidence type="ECO:0000256" key="6">
    <source>
        <dbReference type="ARBA" id="ARBA00023034"/>
    </source>
</evidence>
<evidence type="ECO:0000313" key="10">
    <source>
        <dbReference type="Proteomes" id="UP000085678"/>
    </source>
</evidence>